<name>A0ABT1FVW1_9BACT</name>
<keyword evidence="8" id="KW-1185">Reference proteome</keyword>
<dbReference type="PANTHER" id="PTHR43133">
    <property type="entry name" value="RNA POLYMERASE ECF-TYPE SIGMA FACTO"/>
    <property type="match status" value="1"/>
</dbReference>
<dbReference type="InterPro" id="IPR036388">
    <property type="entry name" value="WH-like_DNA-bd_sf"/>
</dbReference>
<evidence type="ECO:0000256" key="1">
    <source>
        <dbReference type="ARBA" id="ARBA00010641"/>
    </source>
</evidence>
<protein>
    <submittedName>
        <fullName evidence="7">Sigma-70 family RNA polymerase sigma factor</fullName>
    </submittedName>
</protein>
<sequence>MHYPHLTDDILIDFLKKDDAKAFEVIYRRYWRQLYGFVYQQLGSKEEAEEIVHDLMLSLWQNRQQSQIQNLKVYFFIAARNLTNKFIKSQINLRKYREYQILHEVYEKIDTNEIFNVNELSKAIEQALKKMPEKTATIFKMSKIEELPVKKIASQMDLTEKAVEYHITKSLKMLRLYLQDFHSDN</sequence>
<dbReference type="SUPFAM" id="SSF88946">
    <property type="entry name" value="Sigma2 domain of RNA polymerase sigma factors"/>
    <property type="match status" value="1"/>
</dbReference>
<reference evidence="7 8" key="1">
    <citation type="submission" date="2022-06" db="EMBL/GenBank/DDBJ databases">
        <title>Runella sp. S5 genome sequencing.</title>
        <authorList>
            <person name="Park S."/>
        </authorList>
    </citation>
    <scope>NUCLEOTIDE SEQUENCE [LARGE SCALE GENOMIC DNA]</scope>
    <source>
        <strain evidence="7 8">S5</strain>
    </source>
</reference>
<keyword evidence="4" id="KW-0804">Transcription</keyword>
<dbReference type="InterPro" id="IPR013249">
    <property type="entry name" value="RNA_pol_sigma70_r4_t2"/>
</dbReference>
<organism evidence="7 8">
    <name type="scientific">Runella salmonicolor</name>
    <dbReference type="NCBI Taxonomy" id="2950278"/>
    <lineage>
        <taxon>Bacteria</taxon>
        <taxon>Pseudomonadati</taxon>
        <taxon>Bacteroidota</taxon>
        <taxon>Cytophagia</taxon>
        <taxon>Cytophagales</taxon>
        <taxon>Spirosomataceae</taxon>
        <taxon>Runella</taxon>
    </lineage>
</organism>
<dbReference type="InterPro" id="IPR039425">
    <property type="entry name" value="RNA_pol_sigma-70-like"/>
</dbReference>
<comment type="similarity">
    <text evidence="1">Belongs to the sigma-70 factor family. ECF subfamily.</text>
</comment>
<dbReference type="Pfam" id="PF08281">
    <property type="entry name" value="Sigma70_r4_2"/>
    <property type="match status" value="1"/>
</dbReference>
<dbReference type="EMBL" id="JAMZEL010000009">
    <property type="protein sequence ID" value="MCP1384617.1"/>
    <property type="molecule type" value="Genomic_DNA"/>
</dbReference>
<dbReference type="Pfam" id="PF04542">
    <property type="entry name" value="Sigma70_r2"/>
    <property type="match status" value="1"/>
</dbReference>
<dbReference type="Proteomes" id="UP001204772">
    <property type="component" value="Unassembled WGS sequence"/>
</dbReference>
<accession>A0ABT1FVW1</accession>
<keyword evidence="3" id="KW-0731">Sigma factor</keyword>
<dbReference type="InterPro" id="IPR007627">
    <property type="entry name" value="RNA_pol_sigma70_r2"/>
</dbReference>
<dbReference type="SUPFAM" id="SSF88659">
    <property type="entry name" value="Sigma3 and sigma4 domains of RNA polymerase sigma factors"/>
    <property type="match status" value="1"/>
</dbReference>
<dbReference type="PANTHER" id="PTHR43133:SF46">
    <property type="entry name" value="RNA POLYMERASE SIGMA-70 FACTOR ECF SUBFAMILY"/>
    <property type="match status" value="1"/>
</dbReference>
<dbReference type="Gene3D" id="1.10.1740.10">
    <property type="match status" value="1"/>
</dbReference>
<evidence type="ECO:0000259" key="6">
    <source>
        <dbReference type="Pfam" id="PF08281"/>
    </source>
</evidence>
<evidence type="ECO:0000256" key="4">
    <source>
        <dbReference type="ARBA" id="ARBA00023163"/>
    </source>
</evidence>
<dbReference type="InterPro" id="IPR013324">
    <property type="entry name" value="RNA_pol_sigma_r3/r4-like"/>
</dbReference>
<dbReference type="Gene3D" id="1.10.10.10">
    <property type="entry name" value="Winged helix-like DNA-binding domain superfamily/Winged helix DNA-binding domain"/>
    <property type="match status" value="1"/>
</dbReference>
<dbReference type="RefSeq" id="WP_253530332.1">
    <property type="nucleotide sequence ID" value="NZ_JAMZEL010000009.1"/>
</dbReference>
<dbReference type="NCBIfam" id="TIGR02937">
    <property type="entry name" value="sigma70-ECF"/>
    <property type="match status" value="1"/>
</dbReference>
<proteinExistence type="inferred from homology"/>
<gene>
    <name evidence="7" type="ORF">NCI00_19435</name>
</gene>
<feature type="domain" description="RNA polymerase sigma-70 region 2" evidence="5">
    <location>
        <begin position="26"/>
        <end position="89"/>
    </location>
</feature>
<evidence type="ECO:0000313" key="7">
    <source>
        <dbReference type="EMBL" id="MCP1384617.1"/>
    </source>
</evidence>
<feature type="domain" description="RNA polymerase sigma factor 70 region 4 type 2" evidence="6">
    <location>
        <begin position="122"/>
        <end position="174"/>
    </location>
</feature>
<evidence type="ECO:0000259" key="5">
    <source>
        <dbReference type="Pfam" id="PF04542"/>
    </source>
</evidence>
<evidence type="ECO:0000313" key="8">
    <source>
        <dbReference type="Proteomes" id="UP001204772"/>
    </source>
</evidence>
<evidence type="ECO:0000256" key="3">
    <source>
        <dbReference type="ARBA" id="ARBA00023082"/>
    </source>
</evidence>
<keyword evidence="2" id="KW-0805">Transcription regulation</keyword>
<dbReference type="InterPro" id="IPR014284">
    <property type="entry name" value="RNA_pol_sigma-70_dom"/>
</dbReference>
<evidence type="ECO:0000256" key="2">
    <source>
        <dbReference type="ARBA" id="ARBA00023015"/>
    </source>
</evidence>
<dbReference type="InterPro" id="IPR013325">
    <property type="entry name" value="RNA_pol_sigma_r2"/>
</dbReference>
<comment type="caution">
    <text evidence="7">The sequence shown here is derived from an EMBL/GenBank/DDBJ whole genome shotgun (WGS) entry which is preliminary data.</text>
</comment>